<name>A0A8H5G1X1_9AGAR</name>
<sequence>MASGFGYSGSEDLLYGPPVVSEFILRAIIDHSLPFALRSSPMLCLLAGLPENDPKSCATQYFDYFECLHHTKEQARAKAVEQEFLRKAQAIAKEGRKTADVLADGAIVGLGIIQQAQEDGKKS</sequence>
<reference evidence="1 2" key="1">
    <citation type="journal article" date="2020" name="ISME J.">
        <title>Uncovering the hidden diversity of litter-decomposition mechanisms in mushroom-forming fungi.</title>
        <authorList>
            <person name="Floudas D."/>
            <person name="Bentzer J."/>
            <person name="Ahren D."/>
            <person name="Johansson T."/>
            <person name="Persson P."/>
            <person name="Tunlid A."/>
        </authorList>
    </citation>
    <scope>NUCLEOTIDE SEQUENCE [LARGE SCALE GENOMIC DNA]</scope>
    <source>
        <strain evidence="1 2">CBS 146.42</strain>
    </source>
</reference>
<organism evidence="1 2">
    <name type="scientific">Leucocoprinus leucothites</name>
    <dbReference type="NCBI Taxonomy" id="201217"/>
    <lineage>
        <taxon>Eukaryota</taxon>
        <taxon>Fungi</taxon>
        <taxon>Dikarya</taxon>
        <taxon>Basidiomycota</taxon>
        <taxon>Agaricomycotina</taxon>
        <taxon>Agaricomycetes</taxon>
        <taxon>Agaricomycetidae</taxon>
        <taxon>Agaricales</taxon>
        <taxon>Agaricineae</taxon>
        <taxon>Agaricaceae</taxon>
        <taxon>Leucocoprinus</taxon>
    </lineage>
</organism>
<comment type="caution">
    <text evidence="1">The sequence shown here is derived from an EMBL/GenBank/DDBJ whole genome shotgun (WGS) entry which is preliminary data.</text>
</comment>
<keyword evidence="2" id="KW-1185">Reference proteome</keyword>
<evidence type="ECO:0000313" key="1">
    <source>
        <dbReference type="EMBL" id="KAF5356778.1"/>
    </source>
</evidence>
<evidence type="ECO:0000313" key="2">
    <source>
        <dbReference type="Proteomes" id="UP000559027"/>
    </source>
</evidence>
<dbReference type="EMBL" id="JAACJO010000006">
    <property type="protein sequence ID" value="KAF5356778.1"/>
    <property type="molecule type" value="Genomic_DNA"/>
</dbReference>
<dbReference type="AlphaFoldDB" id="A0A8H5G1X1"/>
<dbReference type="Proteomes" id="UP000559027">
    <property type="component" value="Unassembled WGS sequence"/>
</dbReference>
<accession>A0A8H5G1X1</accession>
<protein>
    <submittedName>
        <fullName evidence="1">Uncharacterized protein</fullName>
    </submittedName>
</protein>
<gene>
    <name evidence="1" type="ORF">D9756_006709</name>
</gene>
<dbReference type="OrthoDB" id="9992197at2759"/>
<proteinExistence type="predicted"/>